<evidence type="ECO:0000256" key="2">
    <source>
        <dbReference type="ARBA" id="ARBA00006654"/>
    </source>
</evidence>
<feature type="domain" description="5'-Nucleotidase C-terminal" evidence="10">
    <location>
        <begin position="362"/>
        <end position="522"/>
    </location>
</feature>
<dbReference type="Pfam" id="PF00149">
    <property type="entry name" value="Metallophos"/>
    <property type="match status" value="1"/>
</dbReference>
<dbReference type="EC" id="3.1.3.5" evidence="3"/>
<dbReference type="PANTHER" id="PTHR11575:SF24">
    <property type="entry name" value="5'-NUCLEOTIDASE"/>
    <property type="match status" value="1"/>
</dbReference>
<dbReference type="Gene3D" id="3.60.21.10">
    <property type="match status" value="1"/>
</dbReference>
<feature type="region of interest" description="Disordered" evidence="8">
    <location>
        <begin position="731"/>
        <end position="818"/>
    </location>
</feature>
<dbReference type="PROSITE" id="PS00786">
    <property type="entry name" value="5_NUCLEOTIDASE_2"/>
    <property type="match status" value="1"/>
</dbReference>
<dbReference type="OrthoDB" id="7722975at2759"/>
<dbReference type="CDD" id="cd07409">
    <property type="entry name" value="MPP_CD73_N"/>
    <property type="match status" value="1"/>
</dbReference>
<evidence type="ECO:0000256" key="3">
    <source>
        <dbReference type="ARBA" id="ARBA00012643"/>
    </source>
</evidence>
<dbReference type="GO" id="GO:0006196">
    <property type="term" value="P:AMP catabolic process"/>
    <property type="evidence" value="ECO:0007669"/>
    <property type="project" value="TreeGrafter"/>
</dbReference>
<sequence length="818" mass="92374">MKIVKLFNISLASVYTYWLIWLRLAAICRTLNITILHNNDFHTHFEPINEWSAECKSGEQQCFGGIARTVAKVNEILSQPVEGNGDNVLFLNGGDHFQGTIWYTFMKWKVVAKFVKLMRHDAMALGNHEFDDGVEGLLPFLKNVTQNNEKNLPIVCANIETSGELQQLIKPSIVVERGGKKIAIIGYITPETSFLARPGDTVKFNDEIDSIKKEIENLKKIYPKNELNIFIAVGHSGYEKDKEIAEKIPELDVVVGGHSNTFLYTGKQPSIEVPEGPYPVVYDHNSEGKTLVVQAYAYGKYLGKLDVVFDDNGLITSYSGSPILLDSSTKEDPKVLAEVQEIAKEIDDYYKQEVGYSYVVLDALGCRRKECNCGNLMADAFVTYFLSEQTVRQMGWNAVPMAIVNGGAVRTTINAGNITMKSVVSTAPFGNPMGVLKTTGYSLWQILEHSASQYQLGGFLQVSGIRYEFDSRLPKGSRLKKVRVRCGDCQTPAYEDLDLSKTYSIAVSEYLVNGGDNYTMINKTQFTPQEHLDYDVIIDYVKKYSPIITGLEERIIDQSKTTTPNSHAISARLAYNLIIVILSAYIYSSYLLRSQRKSRGHIIIIGGSQGGGKTVEEKIVPVPVPYPVHHPCPMHKAPMIVKYPVPVRQYHHHMPSHSMPVPVYRPMPMPPMPVKQVPIVKHVPVFQQIPQHQETQHMPVYQKIPVFEKTFPQHMPSAAPSMDSQISMHQPMPVQHHHHQQHHQQQQQHYQQPQQLQQQQYNHIPEPQETNSDYSGNENMSDESAPEAQQQQAPQPESKIDQILSKLRIKPLIKPLFR</sequence>
<organism evidence="11">
    <name type="scientific">Medioppia subpectinata</name>
    <dbReference type="NCBI Taxonomy" id="1979941"/>
    <lineage>
        <taxon>Eukaryota</taxon>
        <taxon>Metazoa</taxon>
        <taxon>Ecdysozoa</taxon>
        <taxon>Arthropoda</taxon>
        <taxon>Chelicerata</taxon>
        <taxon>Arachnida</taxon>
        <taxon>Acari</taxon>
        <taxon>Acariformes</taxon>
        <taxon>Sarcoptiformes</taxon>
        <taxon>Oribatida</taxon>
        <taxon>Brachypylina</taxon>
        <taxon>Oppioidea</taxon>
        <taxon>Oppiidae</taxon>
        <taxon>Medioppia</taxon>
    </lineage>
</organism>
<dbReference type="InterPro" id="IPR008334">
    <property type="entry name" value="5'-Nucleotdase_C"/>
</dbReference>
<keyword evidence="6" id="KW-0547">Nucleotide-binding</keyword>
<dbReference type="InterPro" id="IPR029052">
    <property type="entry name" value="Metallo-depent_PP-like"/>
</dbReference>
<keyword evidence="12" id="KW-1185">Reference proteome</keyword>
<feature type="domain" description="Calcineurin-like phosphoesterase" evidence="9">
    <location>
        <begin position="34"/>
        <end position="259"/>
    </location>
</feature>
<dbReference type="GO" id="GO:0046872">
    <property type="term" value="F:metal ion binding"/>
    <property type="evidence" value="ECO:0007669"/>
    <property type="project" value="UniProtKB-KW"/>
</dbReference>
<protein>
    <recommendedName>
        <fullName evidence="3">5'-nucleotidase</fullName>
        <ecNumber evidence="3">3.1.3.5</ecNumber>
    </recommendedName>
</protein>
<dbReference type="PRINTS" id="PR01607">
    <property type="entry name" value="APYRASEFAMLY"/>
</dbReference>
<evidence type="ECO:0000256" key="8">
    <source>
        <dbReference type="SAM" id="MobiDB-lite"/>
    </source>
</evidence>
<evidence type="ECO:0000313" key="12">
    <source>
        <dbReference type="Proteomes" id="UP000759131"/>
    </source>
</evidence>
<dbReference type="AlphaFoldDB" id="A0A7R9KM34"/>
<reference evidence="11" key="1">
    <citation type="submission" date="2020-11" db="EMBL/GenBank/DDBJ databases">
        <authorList>
            <person name="Tran Van P."/>
        </authorList>
    </citation>
    <scope>NUCLEOTIDE SEQUENCE</scope>
</reference>
<evidence type="ECO:0000256" key="4">
    <source>
        <dbReference type="ARBA" id="ARBA00022723"/>
    </source>
</evidence>
<feature type="compositionally biased region" description="Low complexity" evidence="8">
    <location>
        <begin position="786"/>
        <end position="797"/>
    </location>
</feature>
<name>A0A7R9KM34_9ACAR</name>
<proteinExistence type="inferred from homology"/>
<evidence type="ECO:0000259" key="10">
    <source>
        <dbReference type="Pfam" id="PF02872"/>
    </source>
</evidence>
<gene>
    <name evidence="11" type="ORF">OSB1V03_LOCUS6129</name>
</gene>
<dbReference type="Proteomes" id="UP000759131">
    <property type="component" value="Unassembled WGS sequence"/>
</dbReference>
<dbReference type="InterPro" id="IPR006146">
    <property type="entry name" value="5'-Nucleotdase_CS"/>
</dbReference>
<feature type="compositionally biased region" description="Polar residues" evidence="8">
    <location>
        <begin position="768"/>
        <end position="779"/>
    </location>
</feature>
<evidence type="ECO:0000259" key="9">
    <source>
        <dbReference type="Pfam" id="PF00149"/>
    </source>
</evidence>
<dbReference type="Pfam" id="PF02872">
    <property type="entry name" value="5_nucleotid_C"/>
    <property type="match status" value="1"/>
</dbReference>
<evidence type="ECO:0000256" key="5">
    <source>
        <dbReference type="ARBA" id="ARBA00022729"/>
    </source>
</evidence>
<evidence type="ECO:0000256" key="7">
    <source>
        <dbReference type="ARBA" id="ARBA00022801"/>
    </source>
</evidence>
<feature type="compositionally biased region" description="Basic residues" evidence="8">
    <location>
        <begin position="807"/>
        <end position="818"/>
    </location>
</feature>
<dbReference type="GO" id="GO:0000166">
    <property type="term" value="F:nucleotide binding"/>
    <property type="evidence" value="ECO:0007669"/>
    <property type="project" value="UniProtKB-KW"/>
</dbReference>
<dbReference type="SUPFAM" id="SSF55816">
    <property type="entry name" value="5'-nucleotidase (syn. UDP-sugar hydrolase), C-terminal domain"/>
    <property type="match status" value="1"/>
</dbReference>
<comment type="catalytic activity">
    <reaction evidence="1">
        <text>a ribonucleoside 5'-phosphate + H2O = a ribonucleoside + phosphate</text>
        <dbReference type="Rhea" id="RHEA:12484"/>
        <dbReference type="ChEBI" id="CHEBI:15377"/>
        <dbReference type="ChEBI" id="CHEBI:18254"/>
        <dbReference type="ChEBI" id="CHEBI:43474"/>
        <dbReference type="ChEBI" id="CHEBI:58043"/>
        <dbReference type="EC" id="3.1.3.5"/>
    </reaction>
</comment>
<feature type="compositionally biased region" description="Low complexity" evidence="8">
    <location>
        <begin position="743"/>
        <end position="760"/>
    </location>
</feature>
<keyword evidence="4" id="KW-0479">Metal-binding</keyword>
<evidence type="ECO:0000313" key="11">
    <source>
        <dbReference type="EMBL" id="CAD7625696.1"/>
    </source>
</evidence>
<keyword evidence="5" id="KW-0732">Signal</keyword>
<evidence type="ECO:0000256" key="1">
    <source>
        <dbReference type="ARBA" id="ARBA00000815"/>
    </source>
</evidence>
<comment type="similarity">
    <text evidence="2">Belongs to the 5'-nucleotidase family.</text>
</comment>
<dbReference type="InterPro" id="IPR004843">
    <property type="entry name" value="Calcineurin-like_PHP"/>
</dbReference>
<keyword evidence="7" id="KW-0378">Hydrolase</keyword>
<dbReference type="PANTHER" id="PTHR11575">
    <property type="entry name" value="5'-NUCLEOTIDASE-RELATED"/>
    <property type="match status" value="1"/>
</dbReference>
<evidence type="ECO:0000256" key="6">
    <source>
        <dbReference type="ARBA" id="ARBA00022741"/>
    </source>
</evidence>
<dbReference type="InterPro" id="IPR006179">
    <property type="entry name" value="5_nucleotidase/apyrase"/>
</dbReference>
<dbReference type="InterPro" id="IPR036907">
    <property type="entry name" value="5'-Nucleotdase_C_sf"/>
</dbReference>
<dbReference type="EMBL" id="OC857831">
    <property type="protein sequence ID" value="CAD7625696.1"/>
    <property type="molecule type" value="Genomic_DNA"/>
</dbReference>
<dbReference type="GO" id="GO:0005886">
    <property type="term" value="C:plasma membrane"/>
    <property type="evidence" value="ECO:0007669"/>
    <property type="project" value="TreeGrafter"/>
</dbReference>
<dbReference type="FunFam" id="3.90.780.10:FF:000001">
    <property type="entry name" value="NT5E isoform 3"/>
    <property type="match status" value="1"/>
</dbReference>
<dbReference type="GO" id="GO:0008253">
    <property type="term" value="F:5'-nucleotidase activity"/>
    <property type="evidence" value="ECO:0007669"/>
    <property type="project" value="UniProtKB-EC"/>
</dbReference>
<dbReference type="SUPFAM" id="SSF56300">
    <property type="entry name" value="Metallo-dependent phosphatases"/>
    <property type="match status" value="1"/>
</dbReference>
<accession>A0A7R9KM34</accession>
<dbReference type="Gene3D" id="3.90.780.10">
    <property type="entry name" value="5'-Nucleotidase, C-terminal domain"/>
    <property type="match status" value="1"/>
</dbReference>
<dbReference type="FunFam" id="3.60.21.10:FF:000020">
    <property type="entry name" value="NT5E isoform 4"/>
    <property type="match status" value="1"/>
</dbReference>
<dbReference type="EMBL" id="CAJPIZ010003256">
    <property type="protein sequence ID" value="CAG2106126.1"/>
    <property type="molecule type" value="Genomic_DNA"/>
</dbReference>